<dbReference type="InterPro" id="IPR027521">
    <property type="entry name" value="Usb1"/>
</dbReference>
<protein>
    <recommendedName>
        <fullName evidence="6">U6 snRNA phosphodiesterase 1</fullName>
    </recommendedName>
    <alternativeName>
        <fullName evidence="7">3'-5' RNA exonuclease USB1</fullName>
    </alternativeName>
</protein>
<dbReference type="GO" id="GO:0000175">
    <property type="term" value="F:3'-5'-RNA exonuclease activity"/>
    <property type="evidence" value="ECO:0007669"/>
    <property type="project" value="TreeGrafter"/>
</dbReference>
<evidence type="ECO:0000256" key="5">
    <source>
        <dbReference type="ARBA" id="ARBA00029300"/>
    </source>
</evidence>
<dbReference type="Pfam" id="PF09749">
    <property type="entry name" value="HVSL"/>
    <property type="match status" value="1"/>
</dbReference>
<evidence type="ECO:0000256" key="6">
    <source>
        <dbReference type="ARBA" id="ARBA00029543"/>
    </source>
</evidence>
<organism evidence="8 9">
    <name type="scientific">Pseudolycoriella hygida</name>
    <dbReference type="NCBI Taxonomy" id="35572"/>
    <lineage>
        <taxon>Eukaryota</taxon>
        <taxon>Metazoa</taxon>
        <taxon>Ecdysozoa</taxon>
        <taxon>Arthropoda</taxon>
        <taxon>Hexapoda</taxon>
        <taxon>Insecta</taxon>
        <taxon>Pterygota</taxon>
        <taxon>Neoptera</taxon>
        <taxon>Endopterygota</taxon>
        <taxon>Diptera</taxon>
        <taxon>Nematocera</taxon>
        <taxon>Sciaroidea</taxon>
        <taxon>Sciaridae</taxon>
        <taxon>Pseudolycoriella</taxon>
    </lineage>
</organism>
<sequence>MVLTIIYRRNDSKCSDSNPSKISKLDGDDKINTESATRVRTFPHERVPFNDSIRNLQCQITKCFENNIELQLIESLHISLTRTVVLQHHWIDQFTKTVKESLSDFKKFRLDFDKLSVYCNDECTTTFIAISVPDIYCTPLKNLVGRFNNCLREYKLPMFYEDPSFHVSILWCSGNKKSEILMEIDKLQQFLSDAVEDDYEDYYIVIPEASKELWCIPGYDIYQLVS</sequence>
<evidence type="ECO:0000313" key="8">
    <source>
        <dbReference type="EMBL" id="KAJ6638812.1"/>
    </source>
</evidence>
<dbReference type="PANTHER" id="PTHR13522">
    <property type="entry name" value="U6 SNRNA PHOSPHODIESTERASE 1"/>
    <property type="match status" value="1"/>
</dbReference>
<dbReference type="PANTHER" id="PTHR13522:SF3">
    <property type="entry name" value="U6 SNRNA PHOSPHODIESTERASE 1"/>
    <property type="match status" value="1"/>
</dbReference>
<dbReference type="GO" id="GO:0016829">
    <property type="term" value="F:lyase activity"/>
    <property type="evidence" value="ECO:0007669"/>
    <property type="project" value="UniProtKB-KW"/>
</dbReference>
<evidence type="ECO:0000256" key="2">
    <source>
        <dbReference type="ARBA" id="ARBA00022801"/>
    </source>
</evidence>
<keyword evidence="9" id="KW-1185">Reference proteome</keyword>
<keyword evidence="2" id="KW-0378">Hydrolase</keyword>
<evidence type="ECO:0000313" key="9">
    <source>
        <dbReference type="Proteomes" id="UP001151699"/>
    </source>
</evidence>
<dbReference type="GO" id="GO:0034477">
    <property type="term" value="P:U6 snRNA 3'-end processing"/>
    <property type="evidence" value="ECO:0007669"/>
    <property type="project" value="InterPro"/>
</dbReference>
<evidence type="ECO:0000256" key="1">
    <source>
        <dbReference type="ARBA" id="ARBA00022722"/>
    </source>
</evidence>
<keyword evidence="1" id="KW-0540">Nuclease</keyword>
<comment type="caution">
    <text evidence="8">The sequence shown here is derived from an EMBL/GenBank/DDBJ whole genome shotgun (WGS) entry which is preliminary data.</text>
</comment>
<keyword evidence="4" id="KW-0539">Nucleus</keyword>
<gene>
    <name evidence="8" type="ORF">Bhyg_11550</name>
</gene>
<dbReference type="Gene3D" id="3.90.1140.10">
    <property type="entry name" value="Cyclic phosphodiesterase"/>
    <property type="match status" value="1"/>
</dbReference>
<evidence type="ECO:0000256" key="7">
    <source>
        <dbReference type="ARBA" id="ARBA00030030"/>
    </source>
</evidence>
<dbReference type="OrthoDB" id="49151at2759"/>
<name>A0A9Q0MVM5_9DIPT</name>
<evidence type="ECO:0000256" key="4">
    <source>
        <dbReference type="ARBA" id="ARBA00023242"/>
    </source>
</evidence>
<evidence type="ECO:0000256" key="3">
    <source>
        <dbReference type="ARBA" id="ARBA00023239"/>
    </source>
</evidence>
<proteinExistence type="predicted"/>
<dbReference type="GO" id="GO:0005634">
    <property type="term" value="C:nucleus"/>
    <property type="evidence" value="ECO:0007669"/>
    <property type="project" value="TreeGrafter"/>
</dbReference>
<dbReference type="EMBL" id="WJQU01000003">
    <property type="protein sequence ID" value="KAJ6638812.1"/>
    <property type="molecule type" value="Genomic_DNA"/>
</dbReference>
<comment type="catalytic activity">
    <reaction evidence="5">
        <text>a 3'-end uridylyl-uridine-RNA = a 3'-end 2',3'-cyclophospho-uridine-RNA + uridine</text>
        <dbReference type="Rhea" id="RHEA:46052"/>
        <dbReference type="Rhea" id="RHEA-COMP:17384"/>
        <dbReference type="Rhea" id="RHEA-COMP:17385"/>
        <dbReference type="ChEBI" id="CHEBI:16704"/>
        <dbReference type="ChEBI" id="CHEBI:85643"/>
        <dbReference type="ChEBI" id="CHEBI:85644"/>
    </reaction>
    <physiologicalReaction direction="left-to-right" evidence="5">
        <dbReference type="Rhea" id="RHEA:46053"/>
    </physiologicalReaction>
</comment>
<accession>A0A9Q0MVM5</accession>
<dbReference type="Proteomes" id="UP001151699">
    <property type="component" value="Chromosome X"/>
</dbReference>
<reference evidence="8" key="1">
    <citation type="submission" date="2022-07" db="EMBL/GenBank/DDBJ databases">
        <authorList>
            <person name="Trinca V."/>
            <person name="Uliana J.V.C."/>
            <person name="Torres T.T."/>
            <person name="Ward R.J."/>
            <person name="Monesi N."/>
        </authorList>
    </citation>
    <scope>NUCLEOTIDE SEQUENCE</scope>
    <source>
        <strain evidence="8">HSMRA1968</strain>
        <tissue evidence="8">Whole embryos</tissue>
    </source>
</reference>
<dbReference type="AlphaFoldDB" id="A0A9Q0MVM5"/>
<keyword evidence="3" id="KW-0456">Lyase</keyword>